<gene>
    <name evidence="2" type="ORF">BGAL_0064g00280</name>
</gene>
<dbReference type="EMBL" id="PQXL01000064">
    <property type="protein sequence ID" value="THV52936.1"/>
    <property type="molecule type" value="Genomic_DNA"/>
</dbReference>
<feature type="region of interest" description="Disordered" evidence="1">
    <location>
        <begin position="1"/>
        <end position="35"/>
    </location>
</feature>
<evidence type="ECO:0000313" key="3">
    <source>
        <dbReference type="Proteomes" id="UP000308671"/>
    </source>
</evidence>
<reference evidence="2 3" key="1">
    <citation type="submission" date="2017-12" db="EMBL/GenBank/DDBJ databases">
        <title>Comparative genomics of Botrytis spp.</title>
        <authorList>
            <person name="Valero-Jimenez C.A."/>
            <person name="Tapia P."/>
            <person name="Veloso J."/>
            <person name="Silva-Moreno E."/>
            <person name="Staats M."/>
            <person name="Valdes J.H."/>
            <person name="Van Kan J.A.L."/>
        </authorList>
    </citation>
    <scope>NUCLEOTIDE SEQUENCE [LARGE SCALE GENOMIC DNA]</scope>
    <source>
        <strain evidence="2 3">MUCL435</strain>
    </source>
</reference>
<accession>A0A4V4HVE2</accession>
<name>A0A4V4HVE2_9HELO</name>
<proteinExistence type="predicted"/>
<evidence type="ECO:0000256" key="1">
    <source>
        <dbReference type="SAM" id="MobiDB-lite"/>
    </source>
</evidence>
<dbReference type="AlphaFoldDB" id="A0A4V4HVE2"/>
<sequence length="328" mass="37381">MSEVGNHQQDIVPKAFGAQDPPYNDASGQETPRLSKSHLASAKTVGNGTKIEVSAFRDCLLSRSYFLFRWSRDLESCVSALILEALNDVNSAIREMWPAFSLFDIKLKYLTLIDMQKQDSSMAQRTFEYRLENRLTQLLQYLGCDLHRICSIREDLMTIYNKRVSEIAERIGIQPLLNQICSIGKKVTKCNNIDNIYRGYFYFPVETKERNQVHAPLKIPIYIYGISQDSHLMDHGDVFEVTGQASEDRNDQLLRIVMEHMSCKANDGVYIRNIGYHGKSMTRDGILLVDIRAGGARPRAFYSTHELRYAVNSHTTLTRILAGDLDAL</sequence>
<organism evidence="2 3">
    <name type="scientific">Botrytis galanthina</name>
    <dbReference type="NCBI Taxonomy" id="278940"/>
    <lineage>
        <taxon>Eukaryota</taxon>
        <taxon>Fungi</taxon>
        <taxon>Dikarya</taxon>
        <taxon>Ascomycota</taxon>
        <taxon>Pezizomycotina</taxon>
        <taxon>Leotiomycetes</taxon>
        <taxon>Helotiales</taxon>
        <taxon>Sclerotiniaceae</taxon>
        <taxon>Botrytis</taxon>
    </lineage>
</organism>
<keyword evidence="3" id="KW-1185">Reference proteome</keyword>
<dbReference type="Proteomes" id="UP000308671">
    <property type="component" value="Unassembled WGS sequence"/>
</dbReference>
<dbReference type="OrthoDB" id="3551271at2759"/>
<protein>
    <submittedName>
        <fullName evidence="2">Uncharacterized protein</fullName>
    </submittedName>
</protein>
<evidence type="ECO:0000313" key="2">
    <source>
        <dbReference type="EMBL" id="THV52936.1"/>
    </source>
</evidence>
<comment type="caution">
    <text evidence="2">The sequence shown here is derived from an EMBL/GenBank/DDBJ whole genome shotgun (WGS) entry which is preliminary data.</text>
</comment>